<proteinExistence type="predicted"/>
<dbReference type="AlphaFoldDB" id="A0A388LQM8"/>
<dbReference type="OrthoDB" id="2418900at2759"/>
<evidence type="ECO:0000256" key="1">
    <source>
        <dbReference type="SAM" id="MobiDB-lite"/>
    </source>
</evidence>
<evidence type="ECO:0000313" key="2">
    <source>
        <dbReference type="EMBL" id="GBG84636.1"/>
    </source>
</evidence>
<feature type="region of interest" description="Disordered" evidence="1">
    <location>
        <begin position="623"/>
        <end position="737"/>
    </location>
</feature>
<comment type="caution">
    <text evidence="2">The sequence shown here is derived from an EMBL/GenBank/DDBJ whole genome shotgun (WGS) entry which is preliminary data.</text>
</comment>
<feature type="compositionally biased region" description="Low complexity" evidence="1">
    <location>
        <begin position="642"/>
        <end position="653"/>
    </location>
</feature>
<keyword evidence="3" id="KW-1185">Reference proteome</keyword>
<dbReference type="Gramene" id="GBG84636">
    <property type="protein sequence ID" value="GBG84636"/>
    <property type="gene ID" value="CBR_g38918"/>
</dbReference>
<protein>
    <submittedName>
        <fullName evidence="2">Uncharacterized protein</fullName>
    </submittedName>
</protein>
<gene>
    <name evidence="2" type="ORF">CBR_g38918</name>
</gene>
<accession>A0A388LQM8</accession>
<feature type="compositionally biased region" description="Basic and acidic residues" evidence="1">
    <location>
        <begin position="309"/>
        <end position="325"/>
    </location>
</feature>
<reference evidence="2 3" key="1">
    <citation type="journal article" date="2018" name="Cell">
        <title>The Chara Genome: Secondary Complexity and Implications for Plant Terrestrialization.</title>
        <authorList>
            <person name="Nishiyama T."/>
            <person name="Sakayama H."/>
            <person name="Vries J.D."/>
            <person name="Buschmann H."/>
            <person name="Saint-Marcoux D."/>
            <person name="Ullrich K.K."/>
            <person name="Haas F.B."/>
            <person name="Vanderstraeten L."/>
            <person name="Becker D."/>
            <person name="Lang D."/>
            <person name="Vosolsobe S."/>
            <person name="Rombauts S."/>
            <person name="Wilhelmsson P.K.I."/>
            <person name="Janitza P."/>
            <person name="Kern R."/>
            <person name="Heyl A."/>
            <person name="Rumpler F."/>
            <person name="Villalobos L.I.A.C."/>
            <person name="Clay J.M."/>
            <person name="Skokan R."/>
            <person name="Toyoda A."/>
            <person name="Suzuki Y."/>
            <person name="Kagoshima H."/>
            <person name="Schijlen E."/>
            <person name="Tajeshwar N."/>
            <person name="Catarino B."/>
            <person name="Hetherington A.J."/>
            <person name="Saltykova A."/>
            <person name="Bonnot C."/>
            <person name="Breuninger H."/>
            <person name="Symeonidi A."/>
            <person name="Radhakrishnan G.V."/>
            <person name="Van Nieuwerburgh F."/>
            <person name="Deforce D."/>
            <person name="Chang C."/>
            <person name="Karol K.G."/>
            <person name="Hedrich R."/>
            <person name="Ulvskov P."/>
            <person name="Glockner G."/>
            <person name="Delwiche C.F."/>
            <person name="Petrasek J."/>
            <person name="Van de Peer Y."/>
            <person name="Friml J."/>
            <person name="Beilby M."/>
            <person name="Dolan L."/>
            <person name="Kohara Y."/>
            <person name="Sugano S."/>
            <person name="Fujiyama A."/>
            <person name="Delaux P.-M."/>
            <person name="Quint M."/>
            <person name="TheiBen G."/>
            <person name="Hagemann M."/>
            <person name="Harholt J."/>
            <person name="Dunand C."/>
            <person name="Zachgo S."/>
            <person name="Langdale J."/>
            <person name="Maumus F."/>
            <person name="Straeten D.V.D."/>
            <person name="Gould S.B."/>
            <person name="Rensing S.A."/>
        </authorList>
    </citation>
    <scope>NUCLEOTIDE SEQUENCE [LARGE SCALE GENOMIC DNA]</scope>
    <source>
        <strain evidence="2 3">S276</strain>
    </source>
</reference>
<sequence length="800" mass="88616">MFTVFWLLLDDPKCLDITRLKEEMSARLKAIAETKTTTVDEFQTWLDIERRRRTAVLNRFAAHVTERTQRESQQRNVASCASPGKCVLKEGWASYDSQAYTTGSLSASGRSVVDLLAFAEDCIRHCMKTVEEYGLCDEGVTSVKDDLPSNMTSLLRSCADVMDALQHTRGRLLGGELTVTCVNEVVMGSAESERSKASEELDTTMQTSRGIGTSVVELAPAPHPCSSLKAVGKKDKERKKSKAEKKKDSREHHRSGSENAKTERTSRRKHGSKVSVPSSQRVLSKLKECNESPPSTPAPRSRASGAENRLPRAPEKRSWEDEITKVHRRTKKRISYKKDTMVDMIDLRGSDDMHSGAREEAEEEHDDPSSEKSDREDDNASRDKVDDSETSHGHPRDTDEADDDGGGSDDGTAHEESDDGGEAENKATQTRLEAKEAEWEAKLKEMATVVERLAATKVIDWTEQSRCGIQGKGVQGLFGQEEAAEASRQEKLGKVFLDPDEAETRKKANKGCFEFKAPTELASQQEAPTSPSPPMEALTQEPQPAPEEEGAVEESLAILLDAQEGTLTGAMKPPQFEAQGKGPSHLDELVAAMKVDMPTKEPQEQRTPEHEPEMGELRAQLGSWAIWTDSGGPTTDQRQQEATSQPTRAATPQTPRPREGEEAALAGKTREGRPLRLDTPEFRPEEEMQPGESSAEGIEGGDEGPWHLPQSHEVGKETRGTPLLSGTQKKKKRFQRKSGATCFDFLDGVHRALDCPKFLKNKVEWRVNEEDGKMYDKQGRVVERAPDGAKPSYIGKTRRR</sequence>
<organism evidence="2 3">
    <name type="scientific">Chara braunii</name>
    <name type="common">Braun's stonewort</name>
    <dbReference type="NCBI Taxonomy" id="69332"/>
    <lineage>
        <taxon>Eukaryota</taxon>
        <taxon>Viridiplantae</taxon>
        <taxon>Streptophyta</taxon>
        <taxon>Charophyceae</taxon>
        <taxon>Charales</taxon>
        <taxon>Characeae</taxon>
        <taxon>Chara</taxon>
    </lineage>
</organism>
<feature type="region of interest" description="Disordered" evidence="1">
    <location>
        <begin position="189"/>
        <end position="433"/>
    </location>
</feature>
<feature type="compositionally biased region" description="Basic residues" evidence="1">
    <location>
        <begin position="326"/>
        <end position="335"/>
    </location>
</feature>
<feature type="compositionally biased region" description="Basic and acidic residues" evidence="1">
    <location>
        <begin position="245"/>
        <end position="265"/>
    </location>
</feature>
<feature type="compositionally biased region" description="Polar residues" evidence="1">
    <location>
        <begin position="631"/>
        <end position="641"/>
    </location>
</feature>
<feature type="compositionally biased region" description="Basic and acidic residues" evidence="1">
    <location>
        <begin position="668"/>
        <end position="686"/>
    </location>
</feature>
<name>A0A388LQM8_CHABU</name>
<feature type="compositionally biased region" description="Basic and acidic residues" evidence="1">
    <location>
        <begin position="336"/>
        <end position="359"/>
    </location>
</feature>
<dbReference type="Proteomes" id="UP000265515">
    <property type="component" value="Unassembled WGS sequence"/>
</dbReference>
<dbReference type="EMBL" id="BFEA01000484">
    <property type="protein sequence ID" value="GBG84636.1"/>
    <property type="molecule type" value="Genomic_DNA"/>
</dbReference>
<evidence type="ECO:0000313" key="3">
    <source>
        <dbReference type="Proteomes" id="UP000265515"/>
    </source>
</evidence>
<feature type="compositionally biased region" description="Basic and acidic residues" evidence="1">
    <location>
        <begin position="367"/>
        <end position="398"/>
    </location>
</feature>
<feature type="region of interest" description="Disordered" evidence="1">
    <location>
        <begin position="500"/>
        <end position="584"/>
    </location>
</feature>